<evidence type="ECO:0000256" key="8">
    <source>
        <dbReference type="SAM" id="MobiDB-lite"/>
    </source>
</evidence>
<dbReference type="EMBL" id="CP034145">
    <property type="protein sequence ID" value="AZH24075.1"/>
    <property type="molecule type" value="Genomic_DNA"/>
</dbReference>
<keyword evidence="12" id="KW-1185">Reference proteome</keyword>
<keyword evidence="6 7" id="KW-0503">Monooxygenase</keyword>
<evidence type="ECO:0000313" key="12">
    <source>
        <dbReference type="Proteomes" id="UP000282007"/>
    </source>
</evidence>
<accession>A0A3M0CV41</accession>
<keyword evidence="4 7" id="KW-0560">Oxidoreductase</keyword>
<evidence type="ECO:0000256" key="7">
    <source>
        <dbReference type="RuleBase" id="RU000461"/>
    </source>
</evidence>
<dbReference type="InterPro" id="IPR017972">
    <property type="entry name" value="Cyt_P450_CS"/>
</dbReference>
<organism evidence="10 11">
    <name type="scientific">Haloplanus aerogenes</name>
    <dbReference type="NCBI Taxonomy" id="660522"/>
    <lineage>
        <taxon>Archaea</taxon>
        <taxon>Methanobacteriati</taxon>
        <taxon>Methanobacteriota</taxon>
        <taxon>Stenosarchaea group</taxon>
        <taxon>Halobacteria</taxon>
        <taxon>Halobacteriales</taxon>
        <taxon>Haloferacaceae</taxon>
        <taxon>Haloplanus</taxon>
    </lineage>
</organism>
<dbReference type="PANTHER" id="PTHR24291">
    <property type="entry name" value="CYTOCHROME P450 FAMILY 4"/>
    <property type="match status" value="1"/>
</dbReference>
<dbReference type="PRINTS" id="PR00463">
    <property type="entry name" value="EP450I"/>
</dbReference>
<dbReference type="Gene3D" id="1.10.630.10">
    <property type="entry name" value="Cytochrome P450"/>
    <property type="match status" value="1"/>
</dbReference>
<dbReference type="KEGG" id="haer:DU502_01210"/>
<dbReference type="InterPro" id="IPR036396">
    <property type="entry name" value="Cyt_P450_sf"/>
</dbReference>
<dbReference type="PANTHER" id="PTHR24291:SF50">
    <property type="entry name" value="BIFUNCTIONAL ALBAFLAVENONE MONOOXYGENASE_TERPENE SYNTHASE"/>
    <property type="match status" value="1"/>
</dbReference>
<dbReference type="GO" id="GO:0005506">
    <property type="term" value="F:iron ion binding"/>
    <property type="evidence" value="ECO:0007669"/>
    <property type="project" value="InterPro"/>
</dbReference>
<dbReference type="GO" id="GO:0020037">
    <property type="term" value="F:heme binding"/>
    <property type="evidence" value="ECO:0007669"/>
    <property type="project" value="InterPro"/>
</dbReference>
<reference evidence="10 11" key="1">
    <citation type="journal article" date="2015" name="Stand. Genomic Sci.">
        <title>Genomic Encyclopedia of Bacterial and Archaeal Type Strains, Phase III: the genomes of soil and plant-associated and newly described type strains.</title>
        <authorList>
            <person name="Whitman W.B."/>
            <person name="Woyke T."/>
            <person name="Klenk H.P."/>
            <person name="Zhou Y."/>
            <person name="Lilburn T.G."/>
            <person name="Beck B.J."/>
            <person name="De Vos P."/>
            <person name="Vandamme P."/>
            <person name="Eisen J.A."/>
            <person name="Garrity G."/>
            <person name="Hugenholtz P."/>
            <person name="Kyrpides N.C."/>
        </authorList>
    </citation>
    <scope>NUCLEOTIDE SEQUENCE [LARGE SCALE GENOMIC DNA]</scope>
    <source>
        <strain evidence="10 11">CGMCC 1.10124</strain>
    </source>
</reference>
<comment type="similarity">
    <text evidence="1 7">Belongs to the cytochrome P450 family.</text>
</comment>
<dbReference type="PROSITE" id="PS00086">
    <property type="entry name" value="CYTOCHROME_P450"/>
    <property type="match status" value="1"/>
</dbReference>
<gene>
    <name evidence="10" type="ORF">ATH50_2479</name>
    <name evidence="9" type="ORF">DU502_01210</name>
</gene>
<evidence type="ECO:0000256" key="3">
    <source>
        <dbReference type="ARBA" id="ARBA00022723"/>
    </source>
</evidence>
<dbReference type="SUPFAM" id="SSF48264">
    <property type="entry name" value="Cytochrome P450"/>
    <property type="match status" value="1"/>
</dbReference>
<dbReference type="Proteomes" id="UP000282007">
    <property type="component" value="Chromosome"/>
</dbReference>
<evidence type="ECO:0000256" key="1">
    <source>
        <dbReference type="ARBA" id="ARBA00010617"/>
    </source>
</evidence>
<dbReference type="OrthoDB" id="9881at2157"/>
<evidence type="ECO:0000313" key="11">
    <source>
        <dbReference type="Proteomes" id="UP000277326"/>
    </source>
</evidence>
<evidence type="ECO:0000313" key="10">
    <source>
        <dbReference type="EMBL" id="RMB13148.1"/>
    </source>
</evidence>
<dbReference type="EMBL" id="REFS01000005">
    <property type="protein sequence ID" value="RMB13148.1"/>
    <property type="molecule type" value="Genomic_DNA"/>
</dbReference>
<reference evidence="9 12" key="2">
    <citation type="submission" date="2018-07" db="EMBL/GenBank/DDBJ databases">
        <title>Genome sequences of Haloplanus aerogenes JCM 16430T.</title>
        <authorList>
            <person name="Kim Y.B."/>
            <person name="Roh S.W."/>
        </authorList>
    </citation>
    <scope>NUCLEOTIDE SEQUENCE [LARGE SCALE GENOMIC DNA]</scope>
    <source>
        <strain evidence="9 12">JCM 16430</strain>
    </source>
</reference>
<keyword evidence="3 7" id="KW-0479">Metal-binding</keyword>
<evidence type="ECO:0000256" key="4">
    <source>
        <dbReference type="ARBA" id="ARBA00023002"/>
    </source>
</evidence>
<dbReference type="AlphaFoldDB" id="A0A3M0CV41"/>
<dbReference type="GO" id="GO:0016705">
    <property type="term" value="F:oxidoreductase activity, acting on paired donors, with incorporation or reduction of molecular oxygen"/>
    <property type="evidence" value="ECO:0007669"/>
    <property type="project" value="InterPro"/>
</dbReference>
<dbReference type="GeneID" id="38469862"/>
<keyword evidence="2 7" id="KW-0349">Heme</keyword>
<dbReference type="PRINTS" id="PR00385">
    <property type="entry name" value="P450"/>
</dbReference>
<name>A0A3M0CV41_9EURY</name>
<dbReference type="RefSeq" id="WP_121921088.1">
    <property type="nucleotide sequence ID" value="NZ_CP034145.1"/>
</dbReference>
<sequence>MPQQPRSRARPPGPRGEPVFGNSRQYARDPFDFLSACESAYGDVVRVDLGPLETYILTNPTDIERVLVGDHGKYRKPAFQDDALGQLLGDGLLLSEGDRWRRQRDLANPAFNMSRIAGIADTMTRHAEAAVAEWSTGDDLNVELEMARLTVRIIADAMLGIDLSEERVRTIQETLEPLGARFEPDPFRFVTPNWVPTRENRAFEAALEELEDVVMEIVAERRGTEGDADDDDPPMDLLSILLRAQRRGEQTDEQLRDEVMTMLLAGHDTTALTLTYACYLLAEHPVAEGRVHAELDSVLDGSPTFADARELTYLDRVLQETMRLYPPVYAMFREPVVDVKLGGYRIPEGAAVMLPQWAVHRSSRWWDDPDRFDPDRWTRDRSAERPRFAHFPFGGGPRHCIGKQFSLLEAKLILAVIGREYRLQYTGTDDFDLRGSLTMHPQDGMPMRVETR</sequence>
<evidence type="ECO:0000256" key="2">
    <source>
        <dbReference type="ARBA" id="ARBA00022617"/>
    </source>
</evidence>
<dbReference type="InterPro" id="IPR001128">
    <property type="entry name" value="Cyt_P450"/>
</dbReference>
<dbReference type="GO" id="GO:0004497">
    <property type="term" value="F:monooxygenase activity"/>
    <property type="evidence" value="ECO:0007669"/>
    <property type="project" value="UniProtKB-KW"/>
</dbReference>
<dbReference type="Proteomes" id="UP000277326">
    <property type="component" value="Unassembled WGS sequence"/>
</dbReference>
<evidence type="ECO:0000313" key="9">
    <source>
        <dbReference type="EMBL" id="AZH24075.1"/>
    </source>
</evidence>
<feature type="region of interest" description="Disordered" evidence="8">
    <location>
        <begin position="1"/>
        <end position="22"/>
    </location>
</feature>
<dbReference type="InterPro" id="IPR002401">
    <property type="entry name" value="Cyt_P450_E_grp-I"/>
</dbReference>
<evidence type="ECO:0000256" key="5">
    <source>
        <dbReference type="ARBA" id="ARBA00023004"/>
    </source>
</evidence>
<proteinExistence type="inferred from homology"/>
<reference evidence="10" key="3">
    <citation type="submission" date="2018-10" db="EMBL/GenBank/DDBJ databases">
        <authorList>
            <person name="Whitman W."/>
            <person name="Huntemann M."/>
            <person name="Clum A."/>
            <person name="Pillay M."/>
            <person name="Palaniappan K."/>
            <person name="Varghese N."/>
            <person name="Mikhailova N."/>
            <person name="Stamatis D."/>
            <person name="Reddy T."/>
            <person name="Daum C."/>
            <person name="Shapiro N."/>
            <person name="Ivanova N."/>
            <person name="Kyrpides N."/>
            <person name="Woyke T."/>
        </authorList>
    </citation>
    <scope>NUCLEOTIDE SEQUENCE</scope>
    <source>
        <strain evidence="10">CGMCC 1.10124</strain>
    </source>
</reference>
<dbReference type="InterPro" id="IPR050196">
    <property type="entry name" value="Cytochrome_P450_Monoox"/>
</dbReference>
<dbReference type="Pfam" id="PF00067">
    <property type="entry name" value="p450"/>
    <property type="match status" value="1"/>
</dbReference>
<keyword evidence="5 7" id="KW-0408">Iron</keyword>
<evidence type="ECO:0000256" key="6">
    <source>
        <dbReference type="ARBA" id="ARBA00023033"/>
    </source>
</evidence>
<protein>
    <submittedName>
        <fullName evidence="10">Cytochrome P450</fullName>
    </submittedName>
</protein>